<dbReference type="GO" id="GO:0006368">
    <property type="term" value="P:transcription elongation by RNA polymerase II"/>
    <property type="evidence" value="ECO:0007669"/>
    <property type="project" value="TreeGrafter"/>
</dbReference>
<keyword evidence="7 11" id="KW-0804">Transcription</keyword>
<keyword evidence="18" id="KW-1185">Reference proteome</keyword>
<dbReference type="FunFam" id="2.30.29.30:FF:000017">
    <property type="entry name" value="FACT complex subunit SPT16"/>
    <property type="match status" value="1"/>
</dbReference>
<dbReference type="Gene3D" id="3.90.230.10">
    <property type="entry name" value="Creatinase/methionine aminopeptidase superfamily"/>
    <property type="match status" value="1"/>
</dbReference>
<feature type="compositionally biased region" description="Basic residues" evidence="13">
    <location>
        <begin position="1044"/>
        <end position="1058"/>
    </location>
</feature>
<dbReference type="GO" id="GO:0010468">
    <property type="term" value="P:regulation of gene expression"/>
    <property type="evidence" value="ECO:0007669"/>
    <property type="project" value="UniProtKB-ARBA"/>
</dbReference>
<evidence type="ECO:0000256" key="8">
    <source>
        <dbReference type="ARBA" id="ARBA00023204"/>
    </source>
</evidence>
<gene>
    <name evidence="17" type="ORF">P691DRAFT_803134</name>
</gene>
<evidence type="ECO:0000256" key="12">
    <source>
        <dbReference type="SAM" id="Coils"/>
    </source>
</evidence>
<dbReference type="InterPro" id="IPR000994">
    <property type="entry name" value="Pept_M24"/>
</dbReference>
<proteinExistence type="inferred from homology"/>
<dbReference type="InterPro" id="IPR013719">
    <property type="entry name" value="RTT106/SPT16-like_middle_dom"/>
</dbReference>
<comment type="subcellular location">
    <subcellularLocation>
        <location evidence="11">Nucleus</location>
    </subcellularLocation>
    <subcellularLocation>
        <location evidence="11">Chromosome</location>
    </subcellularLocation>
</comment>
<dbReference type="EMBL" id="MU151067">
    <property type="protein sequence ID" value="KAF9452849.1"/>
    <property type="molecule type" value="Genomic_DNA"/>
</dbReference>
<protein>
    <recommendedName>
        <fullName evidence="11">FACT complex subunit</fullName>
    </recommendedName>
</protein>
<dbReference type="SMART" id="SM01285">
    <property type="entry name" value="FACT-Spt16_Nlob"/>
    <property type="match status" value="1"/>
</dbReference>
<dbReference type="Proteomes" id="UP000807342">
    <property type="component" value="Unassembled WGS sequence"/>
</dbReference>
<dbReference type="OrthoDB" id="10251642at2759"/>
<keyword evidence="4 11" id="KW-0227">DNA damage</keyword>
<dbReference type="FunFam" id="3.90.230.10:FF:000005">
    <property type="entry name" value="FACT complex subunit spt16"/>
    <property type="match status" value="1"/>
</dbReference>
<dbReference type="GO" id="GO:0031491">
    <property type="term" value="F:nucleosome binding"/>
    <property type="evidence" value="ECO:0007669"/>
    <property type="project" value="TreeGrafter"/>
</dbReference>
<dbReference type="Pfam" id="PF21091">
    <property type="entry name" value="SPT16_C"/>
    <property type="match status" value="1"/>
</dbReference>
<evidence type="ECO:0000256" key="11">
    <source>
        <dbReference type="RuleBase" id="RU367052"/>
    </source>
</evidence>
<feature type="compositionally biased region" description="Basic and acidic residues" evidence="13">
    <location>
        <begin position="1014"/>
        <end position="1043"/>
    </location>
</feature>
<organism evidence="17 18">
    <name type="scientific">Macrolepiota fuliginosa MF-IS2</name>
    <dbReference type="NCBI Taxonomy" id="1400762"/>
    <lineage>
        <taxon>Eukaryota</taxon>
        <taxon>Fungi</taxon>
        <taxon>Dikarya</taxon>
        <taxon>Basidiomycota</taxon>
        <taxon>Agaricomycotina</taxon>
        <taxon>Agaricomycetes</taxon>
        <taxon>Agaricomycetidae</taxon>
        <taxon>Agaricales</taxon>
        <taxon>Agaricineae</taxon>
        <taxon>Agaricaceae</taxon>
        <taxon>Macrolepiota</taxon>
    </lineage>
</organism>
<evidence type="ECO:0000313" key="17">
    <source>
        <dbReference type="EMBL" id="KAF9452849.1"/>
    </source>
</evidence>
<evidence type="ECO:0000256" key="13">
    <source>
        <dbReference type="SAM" id="MobiDB-lite"/>
    </source>
</evidence>
<dbReference type="SMART" id="SM01286">
    <property type="entry name" value="SPT16"/>
    <property type="match status" value="1"/>
</dbReference>
<dbReference type="InterPro" id="IPR036005">
    <property type="entry name" value="Creatinase/aminopeptidase-like"/>
</dbReference>
<dbReference type="FunFam" id="2.30.29.210:FF:000001">
    <property type="entry name" value="FACT complex subunit spt16"/>
    <property type="match status" value="1"/>
</dbReference>
<keyword evidence="9 11" id="KW-0539">Nucleus</keyword>
<dbReference type="InterPro" id="IPR048969">
    <property type="entry name" value="FACT_SPT16_C"/>
</dbReference>
<dbReference type="FunFam" id="2.30.29.150:FF:000002">
    <property type="entry name" value="FACT complex subunit SPT16"/>
    <property type="match status" value="1"/>
</dbReference>
<comment type="function">
    <text evidence="10 11">Component of the FACT complex, a general chromatin factor that acts to reorganize nucleosomes. The FACT complex is involved in multiple processes that require DNA as a template such as mRNA elongation, DNA replication and DNA repair. During transcription elongation the FACT complex acts as a histone chaperone that both destabilizes and restores nucleosomal structure. It facilitates the passage of RNA polymerase II and transcription by promoting the dissociation of one histone H2A-H2B dimer from the nucleosome, then subsequently promotes the reestablishment of the nucleosome following the passage of RNA polymerase II.</text>
</comment>
<dbReference type="GO" id="GO:0006260">
    <property type="term" value="P:DNA replication"/>
    <property type="evidence" value="ECO:0007669"/>
    <property type="project" value="UniProtKB-KW"/>
</dbReference>
<dbReference type="Gene3D" id="2.30.29.30">
    <property type="entry name" value="Pleckstrin-homology domain (PH domain)/Phosphotyrosine-binding domain (PTB)"/>
    <property type="match status" value="1"/>
</dbReference>
<keyword evidence="8 11" id="KW-0234">DNA repair</keyword>
<dbReference type="InterPro" id="IPR056595">
    <property type="entry name" value="Fact-SPT16_PH"/>
</dbReference>
<comment type="caution">
    <text evidence="17">The sequence shown here is derived from an EMBL/GenBank/DDBJ whole genome shotgun (WGS) entry which is preliminary data.</text>
</comment>
<dbReference type="AlphaFoldDB" id="A0A9P5XLU4"/>
<dbReference type="Gene3D" id="2.30.29.210">
    <property type="entry name" value="FACT complex subunit Spt16p/Cdc68p"/>
    <property type="match status" value="1"/>
</dbReference>
<keyword evidence="3 11" id="KW-0235">DNA replication</keyword>
<sequence>MHVELNKALFSFRVNRIYEGWSASSKNDDYASISDADGLILVAGDPAGEDEPMRKGTCLQQWLLGYEFPSTLMLFQKDQISILCSASKAKILAQIEKAEGLVPIKTFVQARGKEAANDALPQFFEQYCKSKRVGTFVKEQHTGKLVADWEKLISEASEKPELVDMSPAISAAMAVKDDEELKAVQTAGSLTSTLLKYHVAPKLESILDKESKITHDMLSAQVEARLGSGEGKDAKGPDMKVWGKGKNLDKVDWQLVEFCYPPIIISRSSKTGYDLRYTVESTEDNIAHKGVLLISVGMRYKSYCTSVGRTFIVDPKPDQEAQYNLLLSLQTELLSFIKDGVVARDAYQHAVSFIRQKNLGLEGNFVKNIGFGTGMEFRDSVYLLSSKNGRVLKKGMTLILGLGFTDLNDAGQKYALHLTDTIHVGQEKSVLLTEGTKSPKDTLFFLNDAEEEVVRKERKPPAASRANGSPSKKTAGTKVLRNQTRRAAQDEVHQTAAAKLLEHQSELHDKLQEEGLRRYSEDGGASGPREGKTWKRFQSFKGEAALPPEVDRLRIHVDRKAQTVILPIHGFAVPFHINTIKNVSKNDEGDFTYLRINFQTPGQLTGKKDDTPFEDPDATFIRSVSYRSPDSHRFDNISKQITELKKEANKREQQKKEMADVVEQGNLVEVKGRRPIKMSEAFVRPALDGKRLPGEVEIHQNGVRYQSVGAQKVDILFSNVKHLFFQPCDHELLVVVHLHLKSPIMIGKKKTSDVQFFREATDVQFDETGNRKRKHRYGDEDEIEMEQQERKRRALLNKEVKAFAEKVAEAASASLGEALELDIPFRELSFEGVPFRTGVRLQPTTECLVHLTDPPFLVVTLSDIEIASLERVQYGLKQFDLVLIFKDFTKAPLHINSIQSSQMDDVKNWLDSVDIPMSEGPVNLNWGPIMKHVNENPYDFFQNGGWSFLGGVGGAESEESEQSDSTSEFEAGSDDFAESSSEAESEYSEGNDASDDSGSFDDDDSEDGDDWDELERKAAKADARRAEERKKGNRSDESGDDRPKKKKAPAKANGKSKR</sequence>
<comment type="similarity">
    <text evidence="1 11">Belongs to the peptidase M24 family. SPT16 subfamily.</text>
</comment>
<keyword evidence="5 11" id="KW-0805">Transcription regulation</keyword>
<feature type="coiled-coil region" evidence="12">
    <location>
        <begin position="634"/>
        <end position="664"/>
    </location>
</feature>
<dbReference type="SMART" id="SM01287">
    <property type="entry name" value="Rtt106"/>
    <property type="match status" value="1"/>
</dbReference>
<evidence type="ECO:0000256" key="6">
    <source>
        <dbReference type="ARBA" id="ARBA00023054"/>
    </source>
</evidence>
<feature type="compositionally biased region" description="Polar residues" evidence="13">
    <location>
        <begin position="466"/>
        <end position="486"/>
    </location>
</feature>
<evidence type="ECO:0000256" key="9">
    <source>
        <dbReference type="ARBA" id="ARBA00023242"/>
    </source>
</evidence>
<feature type="domain" description="FACT complex subunit SPT16 middle" evidence="15">
    <location>
        <begin position="555"/>
        <end position="705"/>
    </location>
</feature>
<comment type="subunit">
    <text evidence="11">Component of the FACT complex.</text>
</comment>
<evidence type="ECO:0000256" key="1">
    <source>
        <dbReference type="ARBA" id="ARBA00010779"/>
    </source>
</evidence>
<feature type="domain" description="FACT complex subunit SPT16 N-terminal lobe" evidence="14">
    <location>
        <begin position="5"/>
        <end position="169"/>
    </location>
</feature>
<feature type="region of interest" description="Disordered" evidence="13">
    <location>
        <begin position="951"/>
        <end position="1058"/>
    </location>
</feature>
<dbReference type="GO" id="GO:0035101">
    <property type="term" value="C:FACT complex"/>
    <property type="evidence" value="ECO:0007669"/>
    <property type="project" value="UniProtKB-UniRule"/>
</dbReference>
<feature type="region of interest" description="Disordered" evidence="13">
    <location>
        <begin position="454"/>
        <end position="488"/>
    </location>
</feature>
<evidence type="ECO:0000256" key="2">
    <source>
        <dbReference type="ARBA" id="ARBA00022454"/>
    </source>
</evidence>
<dbReference type="InterPro" id="IPR040258">
    <property type="entry name" value="Spt16"/>
</dbReference>
<keyword evidence="2 11" id="KW-0158">Chromosome</keyword>
<dbReference type="Pfam" id="PF08512">
    <property type="entry name" value="Rttp106-like_middle"/>
    <property type="match status" value="1"/>
</dbReference>
<evidence type="ECO:0000256" key="5">
    <source>
        <dbReference type="ARBA" id="ARBA00023015"/>
    </source>
</evidence>
<dbReference type="PANTHER" id="PTHR13980">
    <property type="entry name" value="CDC68 RELATED"/>
    <property type="match status" value="1"/>
</dbReference>
<dbReference type="PANTHER" id="PTHR13980:SF15">
    <property type="entry name" value="FACT COMPLEX SUBUNIT SPT16"/>
    <property type="match status" value="1"/>
</dbReference>
<dbReference type="Pfam" id="PF24824">
    <property type="entry name" value="PH_SPT16"/>
    <property type="match status" value="1"/>
</dbReference>
<evidence type="ECO:0000259" key="14">
    <source>
        <dbReference type="SMART" id="SM01285"/>
    </source>
</evidence>
<dbReference type="Pfam" id="PF14826">
    <property type="entry name" value="FACT-Spt16_Nlob"/>
    <property type="match status" value="1"/>
</dbReference>
<evidence type="ECO:0000256" key="3">
    <source>
        <dbReference type="ARBA" id="ARBA00022705"/>
    </source>
</evidence>
<dbReference type="Pfam" id="PF00557">
    <property type="entry name" value="Peptidase_M24"/>
    <property type="match status" value="1"/>
</dbReference>
<evidence type="ECO:0000259" key="16">
    <source>
        <dbReference type="SMART" id="SM01287"/>
    </source>
</evidence>
<dbReference type="Gene3D" id="2.30.29.150">
    <property type="match status" value="1"/>
</dbReference>
<dbReference type="InterPro" id="IPR013953">
    <property type="entry name" value="FACT_SPT16_M"/>
</dbReference>
<dbReference type="InterPro" id="IPR029149">
    <property type="entry name" value="Creatin/AminoP/Spt16_N"/>
</dbReference>
<dbReference type="SUPFAM" id="SSF55920">
    <property type="entry name" value="Creatinase/aminopeptidase"/>
    <property type="match status" value="1"/>
</dbReference>
<feature type="compositionally biased region" description="Acidic residues" evidence="13">
    <location>
        <begin position="971"/>
        <end position="1013"/>
    </location>
</feature>
<evidence type="ECO:0000313" key="18">
    <source>
        <dbReference type="Proteomes" id="UP000807342"/>
    </source>
</evidence>
<dbReference type="Gene3D" id="3.40.350.10">
    <property type="entry name" value="Creatinase/prolidase N-terminal domain"/>
    <property type="match status" value="1"/>
</dbReference>
<dbReference type="Pfam" id="PF08644">
    <property type="entry name" value="SPT16"/>
    <property type="match status" value="1"/>
</dbReference>
<dbReference type="InterPro" id="IPR011993">
    <property type="entry name" value="PH-like_dom_sf"/>
</dbReference>
<dbReference type="GO" id="GO:0006281">
    <property type="term" value="P:DNA repair"/>
    <property type="evidence" value="ECO:0007669"/>
    <property type="project" value="UniProtKB-UniRule"/>
</dbReference>
<evidence type="ECO:0000256" key="7">
    <source>
        <dbReference type="ARBA" id="ARBA00023163"/>
    </source>
</evidence>
<name>A0A9P5XLU4_9AGAR</name>
<reference evidence="17" key="1">
    <citation type="submission" date="2020-11" db="EMBL/GenBank/DDBJ databases">
        <authorList>
            <consortium name="DOE Joint Genome Institute"/>
            <person name="Ahrendt S."/>
            <person name="Riley R."/>
            <person name="Andreopoulos W."/>
            <person name="Labutti K."/>
            <person name="Pangilinan J."/>
            <person name="Ruiz-Duenas F.J."/>
            <person name="Barrasa J.M."/>
            <person name="Sanchez-Garcia M."/>
            <person name="Camarero S."/>
            <person name="Miyauchi S."/>
            <person name="Serrano A."/>
            <person name="Linde D."/>
            <person name="Babiker R."/>
            <person name="Drula E."/>
            <person name="Ayuso-Fernandez I."/>
            <person name="Pacheco R."/>
            <person name="Padilla G."/>
            <person name="Ferreira P."/>
            <person name="Barriuso J."/>
            <person name="Kellner H."/>
            <person name="Castanera R."/>
            <person name="Alfaro M."/>
            <person name="Ramirez L."/>
            <person name="Pisabarro A.G."/>
            <person name="Kuo A."/>
            <person name="Tritt A."/>
            <person name="Lipzen A."/>
            <person name="He G."/>
            <person name="Yan M."/>
            <person name="Ng V."/>
            <person name="Cullen D."/>
            <person name="Martin F."/>
            <person name="Rosso M.-N."/>
            <person name="Henrissat B."/>
            <person name="Hibbett D."/>
            <person name="Martinez A.T."/>
            <person name="Grigoriev I.V."/>
        </authorList>
    </citation>
    <scope>NUCLEOTIDE SEQUENCE</scope>
    <source>
        <strain evidence="17">MF-IS2</strain>
    </source>
</reference>
<dbReference type="InterPro" id="IPR029148">
    <property type="entry name" value="FACT-SPT16_Nlobe"/>
</dbReference>
<evidence type="ECO:0000256" key="10">
    <source>
        <dbReference type="ARBA" id="ARBA00025370"/>
    </source>
</evidence>
<keyword evidence="6 12" id="KW-0175">Coiled coil</keyword>
<evidence type="ECO:0000256" key="4">
    <source>
        <dbReference type="ARBA" id="ARBA00022763"/>
    </source>
</evidence>
<feature type="domain" description="Histone chaperone RTT106/FACT complex subunit SPT16-like middle" evidence="16">
    <location>
        <begin position="830"/>
        <end position="920"/>
    </location>
</feature>
<accession>A0A9P5XLU4</accession>
<evidence type="ECO:0000259" key="15">
    <source>
        <dbReference type="SMART" id="SM01286"/>
    </source>
</evidence>